<dbReference type="EMBL" id="VFOW01000001">
    <property type="protein sequence ID" value="TQL75440.1"/>
    <property type="molecule type" value="Genomic_DNA"/>
</dbReference>
<organism evidence="2 3">
    <name type="scientific">Stackebrandtia endophytica</name>
    <dbReference type="NCBI Taxonomy" id="1496996"/>
    <lineage>
        <taxon>Bacteria</taxon>
        <taxon>Bacillati</taxon>
        <taxon>Actinomycetota</taxon>
        <taxon>Actinomycetes</taxon>
        <taxon>Glycomycetales</taxon>
        <taxon>Glycomycetaceae</taxon>
        <taxon>Stackebrandtia</taxon>
    </lineage>
</organism>
<protein>
    <submittedName>
        <fullName evidence="2">Uncharacterized protein</fullName>
    </submittedName>
</protein>
<proteinExistence type="predicted"/>
<gene>
    <name evidence="2" type="ORF">FB566_0945</name>
</gene>
<sequence>MTRNGRVRLAVAFAAMAAVAISLISFAPQASASVSLPAGMANYTVAVGRVDAKVRTNWQRLATYRFADDGTVTEEHWHWTQSRRVKRSYTGVQATKCPARDCNIQTANGFQSKSAPKSLSGTFQVSDDVVRIEWDGDQWEEWKISTPIEGKLARLAFHRSNFGATHGFGYGSQADLTDRASMSELAAVDHTELKHRFHFWKTDNGKPYVDVGFGSKFWMTDWELCGGGKCLSGESSTPTEYYVAAPNSSTVDRRDTLWHWQRGLADGRGEYCYTGNSHVKPMMQILDSDGGFHGWVGIEASLSQTSPGTDSDDVGLFEISRFAV</sequence>
<dbReference type="Proteomes" id="UP000317043">
    <property type="component" value="Unassembled WGS sequence"/>
</dbReference>
<evidence type="ECO:0000256" key="1">
    <source>
        <dbReference type="SAM" id="SignalP"/>
    </source>
</evidence>
<dbReference type="InParanoid" id="A0A543AS83"/>
<accession>A0A543AS83</accession>
<reference evidence="2 3" key="1">
    <citation type="submission" date="2019-06" db="EMBL/GenBank/DDBJ databases">
        <title>Sequencing the genomes of 1000 actinobacteria strains.</title>
        <authorList>
            <person name="Klenk H.-P."/>
        </authorList>
    </citation>
    <scope>NUCLEOTIDE SEQUENCE [LARGE SCALE GENOMIC DNA]</scope>
    <source>
        <strain evidence="2 3">DSM 45928</strain>
    </source>
</reference>
<evidence type="ECO:0000313" key="2">
    <source>
        <dbReference type="EMBL" id="TQL75440.1"/>
    </source>
</evidence>
<evidence type="ECO:0000313" key="3">
    <source>
        <dbReference type="Proteomes" id="UP000317043"/>
    </source>
</evidence>
<keyword evidence="1" id="KW-0732">Signal</keyword>
<feature type="chain" id="PRO_5021990505" evidence="1">
    <location>
        <begin position="33"/>
        <end position="324"/>
    </location>
</feature>
<keyword evidence="3" id="KW-1185">Reference proteome</keyword>
<dbReference type="RefSeq" id="WP_142035296.1">
    <property type="nucleotide sequence ID" value="NZ_JBHTGS010000001.1"/>
</dbReference>
<comment type="caution">
    <text evidence="2">The sequence shown here is derived from an EMBL/GenBank/DDBJ whole genome shotgun (WGS) entry which is preliminary data.</text>
</comment>
<name>A0A543AS83_9ACTN</name>
<dbReference type="AlphaFoldDB" id="A0A543AS83"/>
<feature type="signal peptide" evidence="1">
    <location>
        <begin position="1"/>
        <end position="32"/>
    </location>
</feature>
<dbReference type="OrthoDB" id="3507435at2"/>